<feature type="domain" description="PAC" evidence="2">
    <location>
        <begin position="121"/>
        <end position="174"/>
    </location>
</feature>
<feature type="region of interest" description="Disordered" evidence="1">
    <location>
        <begin position="188"/>
        <end position="216"/>
    </location>
</feature>
<comment type="caution">
    <text evidence="3">The sequence shown here is derived from an EMBL/GenBank/DDBJ whole genome shotgun (WGS) entry which is preliminary data.</text>
</comment>
<dbReference type="SUPFAM" id="SSF55785">
    <property type="entry name" value="PYP-like sensor domain (PAS domain)"/>
    <property type="match status" value="1"/>
</dbReference>
<dbReference type="InterPro" id="IPR000700">
    <property type="entry name" value="PAS-assoc_C"/>
</dbReference>
<dbReference type="PROSITE" id="PS50113">
    <property type="entry name" value="PAC"/>
    <property type="match status" value="1"/>
</dbReference>
<dbReference type="InterPro" id="IPR035965">
    <property type="entry name" value="PAS-like_dom_sf"/>
</dbReference>
<proteinExistence type="predicted"/>
<name>A0A150U137_SORCE</name>
<evidence type="ECO:0000256" key="1">
    <source>
        <dbReference type="SAM" id="MobiDB-lite"/>
    </source>
</evidence>
<organism evidence="3 4">
    <name type="scientific">Sorangium cellulosum</name>
    <name type="common">Polyangium cellulosum</name>
    <dbReference type="NCBI Taxonomy" id="56"/>
    <lineage>
        <taxon>Bacteria</taxon>
        <taxon>Pseudomonadati</taxon>
        <taxon>Myxococcota</taxon>
        <taxon>Polyangia</taxon>
        <taxon>Polyangiales</taxon>
        <taxon>Polyangiaceae</taxon>
        <taxon>Sorangium</taxon>
    </lineage>
</organism>
<dbReference type="AlphaFoldDB" id="A0A150U137"/>
<evidence type="ECO:0000259" key="2">
    <source>
        <dbReference type="PROSITE" id="PS50113"/>
    </source>
</evidence>
<dbReference type="EMBL" id="JEME01000299">
    <property type="protein sequence ID" value="KYG10576.1"/>
    <property type="molecule type" value="Genomic_DNA"/>
</dbReference>
<dbReference type="InterPro" id="IPR013656">
    <property type="entry name" value="PAS_4"/>
</dbReference>
<protein>
    <recommendedName>
        <fullName evidence="2">PAC domain-containing protein</fullName>
    </recommendedName>
</protein>
<reference evidence="3 4" key="1">
    <citation type="submission" date="2014-02" db="EMBL/GenBank/DDBJ databases">
        <title>The small core and large imbalanced accessory genome model reveals a collaborative survival strategy of Sorangium cellulosum strains in nature.</title>
        <authorList>
            <person name="Han K."/>
            <person name="Peng R."/>
            <person name="Blom J."/>
            <person name="Li Y.-Z."/>
        </authorList>
    </citation>
    <scope>NUCLEOTIDE SEQUENCE [LARGE SCALE GENOMIC DNA]</scope>
    <source>
        <strain evidence="3 4">So0007-03</strain>
    </source>
</reference>
<sequence>MIAQGGDEGMRAENARLRARIEELERRLGAAAPSPDARASAGRPRVPFEALFDLLPMPIFVYRADGLLAAVNQASCTWFKVPREHVVDKYNILQDPESVTQGFTGPFQRAVAGEVSTLPATPYEIPGDGAAGKSRRCWLEVTYLPLRDEHGARHVVSLTRDVTAHKEAEAQQRRSDALLEAIIDRCSASARRRSSPSPRRSCPSPPACSSCRSSAR</sequence>
<dbReference type="Pfam" id="PF08448">
    <property type="entry name" value="PAS_4"/>
    <property type="match status" value="1"/>
</dbReference>
<evidence type="ECO:0000313" key="4">
    <source>
        <dbReference type="Proteomes" id="UP000075502"/>
    </source>
</evidence>
<accession>A0A150U137</accession>
<dbReference type="Proteomes" id="UP000075502">
    <property type="component" value="Unassembled WGS sequence"/>
</dbReference>
<evidence type="ECO:0000313" key="3">
    <source>
        <dbReference type="EMBL" id="KYG10576.1"/>
    </source>
</evidence>
<dbReference type="Gene3D" id="3.30.450.20">
    <property type="entry name" value="PAS domain"/>
    <property type="match status" value="1"/>
</dbReference>
<gene>
    <name evidence="3" type="ORF">BE21_11355</name>
</gene>